<evidence type="ECO:0000313" key="2">
    <source>
        <dbReference type="EMBL" id="BAX24947.1"/>
    </source>
</evidence>
<name>A0A1V1H742_ORYPU</name>
<feature type="compositionally biased region" description="Low complexity" evidence="1">
    <location>
        <begin position="65"/>
        <end position="82"/>
    </location>
</feature>
<proteinExistence type="predicted"/>
<organism evidence="2">
    <name type="scientific">Oryza punctata</name>
    <name type="common">Red rice</name>
    <dbReference type="NCBI Taxonomy" id="4537"/>
    <lineage>
        <taxon>Eukaryota</taxon>
        <taxon>Viridiplantae</taxon>
        <taxon>Streptophyta</taxon>
        <taxon>Embryophyta</taxon>
        <taxon>Tracheophyta</taxon>
        <taxon>Spermatophyta</taxon>
        <taxon>Magnoliopsida</taxon>
        <taxon>Liliopsida</taxon>
        <taxon>Poales</taxon>
        <taxon>Poaceae</taxon>
        <taxon>BOP clade</taxon>
        <taxon>Oryzoideae</taxon>
        <taxon>Oryzeae</taxon>
        <taxon>Oryzinae</taxon>
        <taxon>Oryza</taxon>
    </lineage>
</organism>
<sequence>MIIYSELSRRRIRSIPKMPHQCRPPGTRSRPPCRPRQGLHRPLQASGLPHDKRTCDDRSGPQTSTATPALVLPPAAAPAHVP</sequence>
<accession>A0A1V1H742</accession>
<gene>
    <name evidence="2" type="primary">OP_Ba0089L24.42</name>
</gene>
<reference evidence="2" key="1">
    <citation type="submission" date="2009-05" db="EMBL/GenBank/DDBJ databases">
        <title>Oryza sativa Japonica Group genomic DNA, chromosome 6, BAC clone:KMK0024M20, cultivar:Khau Mac Kho.</title>
        <authorList>
            <person name="Matsumoto T."/>
            <person name="Wu J."/>
            <person name="Kanamori H."/>
        </authorList>
    </citation>
    <scope>NUCLEOTIDE SEQUENCE</scope>
    <source>
        <strain evidence="2">IRGC 105690</strain>
    </source>
</reference>
<dbReference type="EMBL" id="AP011466">
    <property type="protein sequence ID" value="BAX24947.1"/>
    <property type="molecule type" value="Genomic_DNA"/>
</dbReference>
<evidence type="ECO:0000256" key="1">
    <source>
        <dbReference type="SAM" id="MobiDB-lite"/>
    </source>
</evidence>
<feature type="compositionally biased region" description="Basic and acidic residues" evidence="1">
    <location>
        <begin position="49"/>
        <end position="59"/>
    </location>
</feature>
<dbReference type="AlphaFoldDB" id="A0A1V1H742"/>
<feature type="region of interest" description="Disordered" evidence="1">
    <location>
        <begin position="8"/>
        <end position="82"/>
    </location>
</feature>
<protein>
    <submittedName>
        <fullName evidence="2">Uncharacterized protein</fullName>
    </submittedName>
</protein>